<evidence type="ECO:0008006" key="4">
    <source>
        <dbReference type="Google" id="ProtNLM"/>
    </source>
</evidence>
<sequence>MKTIVNILKGIGITFVILVGLVLYQCNGPHSEEALVKELEEFKAEANQRERAGDQFQIMAATTFNSAERKGYYQQAAFAYGDAEAAWRSCLGNASKLGKYEKTKSYEEQFRALAERKISELDQKEIKAFAASRSND</sequence>
<evidence type="ECO:0000313" key="2">
    <source>
        <dbReference type="EMBL" id="MFB2881986.1"/>
    </source>
</evidence>
<evidence type="ECO:0000313" key="3">
    <source>
        <dbReference type="Proteomes" id="UP001576774"/>
    </source>
</evidence>
<gene>
    <name evidence="2" type="ORF">ACE1CC_34495</name>
</gene>
<accession>A0ABV4XGQ3</accession>
<keyword evidence="3" id="KW-1185">Reference proteome</keyword>
<protein>
    <recommendedName>
        <fullName evidence="4">DUF4398 domain-containing protein</fullName>
    </recommendedName>
</protein>
<reference evidence="2 3" key="1">
    <citation type="submission" date="2024-09" db="EMBL/GenBank/DDBJ databases">
        <title>Floridaenema gen nov. (Aerosakkonemataceae, Aerosakkonematales ord. nov., Cyanobacteria) from benthic tropical and subtropical fresh waters, with the description of four new species.</title>
        <authorList>
            <person name="Moretto J.A."/>
            <person name="Berthold D.E."/>
            <person name="Lefler F.W."/>
            <person name="Huang I.-S."/>
            <person name="Laughinghouse H. IV."/>
        </authorList>
    </citation>
    <scope>NUCLEOTIDE SEQUENCE [LARGE SCALE GENOMIC DNA]</scope>
    <source>
        <strain evidence="2 3">BLCC-F46</strain>
    </source>
</reference>
<dbReference type="EMBL" id="JBHFNQ010000255">
    <property type="protein sequence ID" value="MFB2881986.1"/>
    <property type="molecule type" value="Genomic_DNA"/>
</dbReference>
<keyword evidence="1" id="KW-0472">Membrane</keyword>
<organism evidence="2 3">
    <name type="scientific">Floridaenema aerugineum BLCC-F46</name>
    <dbReference type="NCBI Taxonomy" id="3153654"/>
    <lineage>
        <taxon>Bacteria</taxon>
        <taxon>Bacillati</taxon>
        <taxon>Cyanobacteriota</taxon>
        <taxon>Cyanophyceae</taxon>
        <taxon>Oscillatoriophycideae</taxon>
        <taxon>Aerosakkonematales</taxon>
        <taxon>Aerosakkonemataceae</taxon>
        <taxon>Floridanema</taxon>
        <taxon>Floridanema aerugineum</taxon>
    </lineage>
</organism>
<feature type="transmembrane region" description="Helical" evidence="1">
    <location>
        <begin position="7"/>
        <end position="24"/>
    </location>
</feature>
<keyword evidence="1" id="KW-0812">Transmembrane</keyword>
<dbReference type="RefSeq" id="WP_413274946.1">
    <property type="nucleotide sequence ID" value="NZ_JBHFNQ010000255.1"/>
</dbReference>
<comment type="caution">
    <text evidence="2">The sequence shown here is derived from an EMBL/GenBank/DDBJ whole genome shotgun (WGS) entry which is preliminary data.</text>
</comment>
<name>A0ABV4XGQ3_9CYAN</name>
<keyword evidence="1" id="KW-1133">Transmembrane helix</keyword>
<evidence type="ECO:0000256" key="1">
    <source>
        <dbReference type="SAM" id="Phobius"/>
    </source>
</evidence>
<dbReference type="Proteomes" id="UP001576774">
    <property type="component" value="Unassembled WGS sequence"/>
</dbReference>
<proteinExistence type="predicted"/>